<name>A0ABD6CXF5_9EURY</name>
<organism evidence="1 2">
    <name type="scientific">Haloplanus ruber</name>
    <dbReference type="NCBI Taxonomy" id="869892"/>
    <lineage>
        <taxon>Archaea</taxon>
        <taxon>Methanobacteriati</taxon>
        <taxon>Methanobacteriota</taxon>
        <taxon>Stenosarchaea group</taxon>
        <taxon>Halobacteria</taxon>
        <taxon>Halobacteriales</taxon>
        <taxon>Haloferacaceae</taxon>
        <taxon>Haloplanus</taxon>
    </lineage>
</organism>
<protein>
    <submittedName>
        <fullName evidence="1">Rubrerythrin family protein</fullName>
    </submittedName>
</protein>
<evidence type="ECO:0000313" key="1">
    <source>
        <dbReference type="EMBL" id="MFD1633829.1"/>
    </source>
</evidence>
<dbReference type="InterPro" id="IPR009078">
    <property type="entry name" value="Ferritin-like_SF"/>
</dbReference>
<dbReference type="AlphaFoldDB" id="A0ABD6CXF5"/>
<evidence type="ECO:0000313" key="2">
    <source>
        <dbReference type="Proteomes" id="UP001597075"/>
    </source>
</evidence>
<dbReference type="Proteomes" id="UP001597075">
    <property type="component" value="Unassembled WGS sequence"/>
</dbReference>
<dbReference type="RefSeq" id="WP_256404097.1">
    <property type="nucleotide sequence ID" value="NZ_CP187151.1"/>
</dbReference>
<dbReference type="SUPFAM" id="SSF47240">
    <property type="entry name" value="Ferritin-like"/>
    <property type="match status" value="1"/>
</dbReference>
<keyword evidence="2" id="KW-1185">Reference proteome</keyword>
<gene>
    <name evidence="1" type="ORF">ACFSBJ_08795</name>
</gene>
<proteinExistence type="predicted"/>
<comment type="caution">
    <text evidence="1">The sequence shown here is derived from an EMBL/GenBank/DDBJ whole genome shotgun (WGS) entry which is preliminary data.</text>
</comment>
<sequence length="200" mass="21523">MDAADLRADVEAEYADALARLGSPDLLVALSDGDPDPAALLCAAADSEHAARETFREFVETAADDAVRDTYAAVAAQEDDHLRRVRAVAGIDEYRPDGTGPMHAYLRGREGPIHRVAGGMVGRTLVSLRTHGRLIDFFEGRDPDAEQLFRALRAETADCLDDGLTALDARATGDDWDEALAVAGYTVRLAADDLRDALRS</sequence>
<dbReference type="EMBL" id="JBHUDL010000010">
    <property type="protein sequence ID" value="MFD1633829.1"/>
    <property type="molecule type" value="Genomic_DNA"/>
</dbReference>
<reference evidence="1 2" key="1">
    <citation type="journal article" date="2019" name="Int. J. Syst. Evol. Microbiol.">
        <title>The Global Catalogue of Microorganisms (GCM) 10K type strain sequencing project: providing services to taxonomists for standard genome sequencing and annotation.</title>
        <authorList>
            <consortium name="The Broad Institute Genomics Platform"/>
            <consortium name="The Broad Institute Genome Sequencing Center for Infectious Disease"/>
            <person name="Wu L."/>
            <person name="Ma J."/>
        </authorList>
    </citation>
    <scope>NUCLEOTIDE SEQUENCE [LARGE SCALE GENOMIC DNA]</scope>
    <source>
        <strain evidence="1 2">CGMCC 1.10594</strain>
    </source>
</reference>
<accession>A0ABD6CXF5</accession>